<dbReference type="Gene3D" id="3.40.50.620">
    <property type="entry name" value="HUPs"/>
    <property type="match status" value="1"/>
</dbReference>
<feature type="binding site" evidence="9">
    <location>
        <position position="42"/>
    </location>
    <ligand>
        <name>substrate</name>
    </ligand>
</feature>
<feature type="binding site" evidence="9">
    <location>
        <begin position="10"/>
        <end position="11"/>
    </location>
    <ligand>
        <name>ATP</name>
        <dbReference type="ChEBI" id="CHEBI:30616"/>
    </ligand>
</feature>
<dbReference type="PANTHER" id="PTHR21342">
    <property type="entry name" value="PHOSPHOPANTETHEINE ADENYLYLTRANSFERASE"/>
    <property type="match status" value="1"/>
</dbReference>
<evidence type="ECO:0000256" key="1">
    <source>
        <dbReference type="ARBA" id="ARBA00022490"/>
    </source>
</evidence>
<reference evidence="11" key="1">
    <citation type="submission" date="2020-10" db="EMBL/GenBank/DDBJ databases">
        <authorList>
            <person name="Gilroy R."/>
        </authorList>
    </citation>
    <scope>NUCLEOTIDE SEQUENCE</scope>
    <source>
        <strain evidence="11">ChiGjej2B2-16831</strain>
    </source>
</reference>
<dbReference type="EC" id="2.7.7.3" evidence="9"/>
<keyword evidence="5 9" id="KW-0067">ATP-binding</keyword>
<organism evidence="11 12">
    <name type="scientific">Candidatus Aphodomorpha intestinavium</name>
    <dbReference type="NCBI Taxonomy" id="2840672"/>
    <lineage>
        <taxon>Bacteria</taxon>
        <taxon>Bacillati</taxon>
        <taxon>Bacillota</taxon>
        <taxon>Clostridia</taxon>
        <taxon>Eubacteriales</taxon>
        <taxon>Candidatus Aphodomorpha</taxon>
    </lineage>
</organism>
<dbReference type="GO" id="GO:0005737">
    <property type="term" value="C:cytoplasm"/>
    <property type="evidence" value="ECO:0007669"/>
    <property type="project" value="UniProtKB-SubCell"/>
</dbReference>
<comment type="function">
    <text evidence="9">Reversibly transfers an adenylyl group from ATP to 4'-phosphopantetheine, yielding dephospho-CoA (dPCoA) and pyrophosphate.</text>
</comment>
<dbReference type="NCBIfam" id="TIGR00125">
    <property type="entry name" value="cyt_tran_rel"/>
    <property type="match status" value="1"/>
</dbReference>
<dbReference type="InterPro" id="IPR014729">
    <property type="entry name" value="Rossmann-like_a/b/a_fold"/>
</dbReference>
<dbReference type="GO" id="GO:0005524">
    <property type="term" value="F:ATP binding"/>
    <property type="evidence" value="ECO:0007669"/>
    <property type="project" value="UniProtKB-KW"/>
</dbReference>
<evidence type="ECO:0000256" key="8">
    <source>
        <dbReference type="ARBA" id="ARBA00029346"/>
    </source>
</evidence>
<dbReference type="AlphaFoldDB" id="A0A9D1N3S4"/>
<accession>A0A9D1N3S4</accession>
<protein>
    <recommendedName>
        <fullName evidence="9">Phosphopantetheine adenylyltransferase</fullName>
        <ecNumber evidence="9">2.7.7.3</ecNumber>
    </recommendedName>
    <alternativeName>
        <fullName evidence="9">Dephospho-CoA pyrophosphorylase</fullName>
    </alternativeName>
    <alternativeName>
        <fullName evidence="9">Pantetheine-phosphate adenylyltransferase</fullName>
        <shortName evidence="9">PPAT</shortName>
    </alternativeName>
</protein>
<comment type="catalytic activity">
    <reaction evidence="8 9">
        <text>(R)-4'-phosphopantetheine + ATP + H(+) = 3'-dephospho-CoA + diphosphate</text>
        <dbReference type="Rhea" id="RHEA:19801"/>
        <dbReference type="ChEBI" id="CHEBI:15378"/>
        <dbReference type="ChEBI" id="CHEBI:30616"/>
        <dbReference type="ChEBI" id="CHEBI:33019"/>
        <dbReference type="ChEBI" id="CHEBI:57328"/>
        <dbReference type="ChEBI" id="CHEBI:61723"/>
        <dbReference type="EC" id="2.7.7.3"/>
    </reaction>
</comment>
<comment type="subunit">
    <text evidence="9">Homohexamer.</text>
</comment>
<keyword evidence="1 9" id="KW-0963">Cytoplasm</keyword>
<comment type="caution">
    <text evidence="11">The sequence shown here is derived from an EMBL/GenBank/DDBJ whole genome shotgun (WGS) entry which is preliminary data.</text>
</comment>
<feature type="binding site" evidence="9">
    <location>
        <position position="76"/>
    </location>
    <ligand>
        <name>substrate</name>
    </ligand>
</feature>
<comment type="pathway">
    <text evidence="9">Cofactor biosynthesis; coenzyme A biosynthesis; CoA from (R)-pantothenate: step 4/5.</text>
</comment>
<feature type="site" description="Transition state stabilizer" evidence="9">
    <location>
        <position position="18"/>
    </location>
</feature>
<dbReference type="GO" id="GO:0015937">
    <property type="term" value="P:coenzyme A biosynthetic process"/>
    <property type="evidence" value="ECO:0007669"/>
    <property type="project" value="UniProtKB-UniRule"/>
</dbReference>
<evidence type="ECO:0000256" key="2">
    <source>
        <dbReference type="ARBA" id="ARBA00022679"/>
    </source>
</evidence>
<comment type="cofactor">
    <cofactor evidence="9">
        <name>Mg(2+)</name>
        <dbReference type="ChEBI" id="CHEBI:18420"/>
    </cofactor>
</comment>
<dbReference type="GO" id="GO:0004595">
    <property type="term" value="F:pantetheine-phosphate adenylyltransferase activity"/>
    <property type="evidence" value="ECO:0007669"/>
    <property type="project" value="UniProtKB-UniRule"/>
</dbReference>
<evidence type="ECO:0000259" key="10">
    <source>
        <dbReference type="Pfam" id="PF01467"/>
    </source>
</evidence>
<evidence type="ECO:0000256" key="7">
    <source>
        <dbReference type="ARBA" id="ARBA00022993"/>
    </source>
</evidence>
<feature type="binding site" evidence="9">
    <location>
        <begin position="126"/>
        <end position="132"/>
    </location>
    <ligand>
        <name>ATP</name>
        <dbReference type="ChEBI" id="CHEBI:30616"/>
    </ligand>
</feature>
<evidence type="ECO:0000313" key="12">
    <source>
        <dbReference type="Proteomes" id="UP000824128"/>
    </source>
</evidence>
<evidence type="ECO:0000256" key="5">
    <source>
        <dbReference type="ARBA" id="ARBA00022840"/>
    </source>
</evidence>
<feature type="binding site" evidence="9">
    <location>
        <position position="18"/>
    </location>
    <ligand>
        <name>ATP</name>
        <dbReference type="ChEBI" id="CHEBI:30616"/>
    </ligand>
</feature>
<evidence type="ECO:0000256" key="9">
    <source>
        <dbReference type="HAMAP-Rule" id="MF_00151"/>
    </source>
</evidence>
<feature type="binding site" evidence="9">
    <location>
        <begin position="91"/>
        <end position="93"/>
    </location>
    <ligand>
        <name>ATP</name>
        <dbReference type="ChEBI" id="CHEBI:30616"/>
    </ligand>
</feature>
<sequence>MTKIGVYPGSFDPFTVGHMDVLRSASALFDHIHVGVLSNSAKTPLFAADERVAMIEAAVRAEGLANVSAASFDGLLVEFVKRVGAQYIIRGLRAITDFEYEFQIDATNRHLEPQVRTVYFMASPSLSFLSSSTVREIGAYGGNIAGLVPACNMKIIAERLLRA</sequence>
<gene>
    <name evidence="9 11" type="primary">coaD</name>
    <name evidence="11" type="ORF">IAD24_03105</name>
</gene>
<keyword evidence="7 9" id="KW-0173">Coenzyme A biosynthesis</keyword>
<proteinExistence type="inferred from homology"/>
<dbReference type="PRINTS" id="PR01020">
    <property type="entry name" value="LPSBIOSNTHSS"/>
</dbReference>
<feature type="binding site" evidence="9">
    <location>
        <position position="90"/>
    </location>
    <ligand>
        <name>substrate</name>
    </ligand>
</feature>
<keyword evidence="2 9" id="KW-0808">Transferase</keyword>
<feature type="domain" description="Cytidyltransferase-like" evidence="10">
    <location>
        <begin position="6"/>
        <end position="136"/>
    </location>
</feature>
<evidence type="ECO:0000313" key="11">
    <source>
        <dbReference type="EMBL" id="HIU94126.1"/>
    </source>
</evidence>
<dbReference type="EMBL" id="DVNZ01000099">
    <property type="protein sequence ID" value="HIU94126.1"/>
    <property type="molecule type" value="Genomic_DNA"/>
</dbReference>
<evidence type="ECO:0000256" key="3">
    <source>
        <dbReference type="ARBA" id="ARBA00022695"/>
    </source>
</evidence>
<dbReference type="Pfam" id="PF01467">
    <property type="entry name" value="CTP_transf_like"/>
    <property type="match status" value="1"/>
</dbReference>
<keyword evidence="3 9" id="KW-0548">Nucleotidyltransferase</keyword>
<evidence type="ECO:0000256" key="6">
    <source>
        <dbReference type="ARBA" id="ARBA00022842"/>
    </source>
</evidence>
<evidence type="ECO:0000256" key="4">
    <source>
        <dbReference type="ARBA" id="ARBA00022741"/>
    </source>
</evidence>
<dbReference type="InterPro" id="IPR004821">
    <property type="entry name" value="Cyt_trans-like"/>
</dbReference>
<feature type="binding site" evidence="9">
    <location>
        <position position="101"/>
    </location>
    <ligand>
        <name>ATP</name>
        <dbReference type="ChEBI" id="CHEBI:30616"/>
    </ligand>
</feature>
<keyword evidence="6 9" id="KW-0460">Magnesium</keyword>
<feature type="binding site" evidence="9">
    <location>
        <position position="10"/>
    </location>
    <ligand>
        <name>substrate</name>
    </ligand>
</feature>
<dbReference type="SUPFAM" id="SSF52374">
    <property type="entry name" value="Nucleotidylyl transferase"/>
    <property type="match status" value="1"/>
</dbReference>
<keyword evidence="4 9" id="KW-0547">Nucleotide-binding</keyword>
<dbReference type="HAMAP" id="MF_00151">
    <property type="entry name" value="PPAT_bact"/>
    <property type="match status" value="1"/>
</dbReference>
<name>A0A9D1N3S4_9FIRM</name>
<dbReference type="NCBIfam" id="TIGR01510">
    <property type="entry name" value="coaD_prev_kdtB"/>
    <property type="match status" value="1"/>
</dbReference>
<dbReference type="Proteomes" id="UP000824128">
    <property type="component" value="Unassembled WGS sequence"/>
</dbReference>
<dbReference type="PANTHER" id="PTHR21342:SF1">
    <property type="entry name" value="PHOSPHOPANTETHEINE ADENYLYLTRANSFERASE"/>
    <property type="match status" value="1"/>
</dbReference>
<dbReference type="InterPro" id="IPR001980">
    <property type="entry name" value="PPAT"/>
</dbReference>
<comment type="similarity">
    <text evidence="9">Belongs to the bacterial CoaD family.</text>
</comment>
<comment type="subcellular location">
    <subcellularLocation>
        <location evidence="9">Cytoplasm</location>
    </subcellularLocation>
</comment>
<reference evidence="11" key="2">
    <citation type="journal article" date="2021" name="PeerJ">
        <title>Extensive microbial diversity within the chicken gut microbiome revealed by metagenomics and culture.</title>
        <authorList>
            <person name="Gilroy R."/>
            <person name="Ravi A."/>
            <person name="Getino M."/>
            <person name="Pursley I."/>
            <person name="Horton D.L."/>
            <person name="Alikhan N.F."/>
            <person name="Baker D."/>
            <person name="Gharbi K."/>
            <person name="Hall N."/>
            <person name="Watson M."/>
            <person name="Adriaenssens E.M."/>
            <person name="Foster-Nyarko E."/>
            <person name="Jarju S."/>
            <person name="Secka A."/>
            <person name="Antonio M."/>
            <person name="Oren A."/>
            <person name="Chaudhuri R.R."/>
            <person name="La Ragione R."/>
            <person name="Hildebrand F."/>
            <person name="Pallen M.J."/>
        </authorList>
    </citation>
    <scope>NUCLEOTIDE SEQUENCE</scope>
    <source>
        <strain evidence="11">ChiGjej2B2-16831</strain>
    </source>
</reference>